<feature type="region of interest" description="Disordered" evidence="1">
    <location>
        <begin position="68"/>
        <end position="96"/>
    </location>
</feature>
<organism evidence="2 3">
    <name type="scientific">Potamilus streckersoni</name>
    <dbReference type="NCBI Taxonomy" id="2493646"/>
    <lineage>
        <taxon>Eukaryota</taxon>
        <taxon>Metazoa</taxon>
        <taxon>Spiralia</taxon>
        <taxon>Lophotrochozoa</taxon>
        <taxon>Mollusca</taxon>
        <taxon>Bivalvia</taxon>
        <taxon>Autobranchia</taxon>
        <taxon>Heteroconchia</taxon>
        <taxon>Palaeoheterodonta</taxon>
        <taxon>Unionida</taxon>
        <taxon>Unionoidea</taxon>
        <taxon>Unionidae</taxon>
        <taxon>Ambleminae</taxon>
        <taxon>Lampsilini</taxon>
        <taxon>Potamilus</taxon>
    </lineage>
</organism>
<protein>
    <submittedName>
        <fullName evidence="2">Uncharacterized protein</fullName>
    </submittedName>
</protein>
<comment type="caution">
    <text evidence="2">The sequence shown here is derived from an EMBL/GenBank/DDBJ whole genome shotgun (WGS) entry which is preliminary data.</text>
</comment>
<evidence type="ECO:0000313" key="2">
    <source>
        <dbReference type="EMBL" id="KAK3583976.1"/>
    </source>
</evidence>
<gene>
    <name evidence="2" type="ORF">CHS0354_033772</name>
</gene>
<evidence type="ECO:0000256" key="1">
    <source>
        <dbReference type="SAM" id="MobiDB-lite"/>
    </source>
</evidence>
<proteinExistence type="predicted"/>
<accession>A0AAE0S296</accession>
<keyword evidence="3" id="KW-1185">Reference proteome</keyword>
<sequence>MDLKFIFNGRNQTSIPSFKESAKRLQKGSGSFLTHLFSSTTTAFRLTVLTASPVLQIHSIMTACPAPQIQNTNGSLSSTSDLQHYDSLSSTSDSKH</sequence>
<dbReference type="EMBL" id="JAEAOA010001970">
    <property type="protein sequence ID" value="KAK3583976.1"/>
    <property type="molecule type" value="Genomic_DNA"/>
</dbReference>
<reference evidence="2" key="1">
    <citation type="journal article" date="2021" name="Genome Biol. Evol.">
        <title>A High-Quality Reference Genome for a Parasitic Bivalve with Doubly Uniparental Inheritance (Bivalvia: Unionida).</title>
        <authorList>
            <person name="Smith C.H."/>
        </authorList>
    </citation>
    <scope>NUCLEOTIDE SEQUENCE</scope>
    <source>
        <strain evidence="2">CHS0354</strain>
    </source>
</reference>
<evidence type="ECO:0000313" key="3">
    <source>
        <dbReference type="Proteomes" id="UP001195483"/>
    </source>
</evidence>
<reference evidence="2" key="3">
    <citation type="submission" date="2023-05" db="EMBL/GenBank/DDBJ databases">
        <authorList>
            <person name="Smith C.H."/>
        </authorList>
    </citation>
    <scope>NUCLEOTIDE SEQUENCE</scope>
    <source>
        <strain evidence="2">CHS0354</strain>
        <tissue evidence="2">Mantle</tissue>
    </source>
</reference>
<dbReference type="AlphaFoldDB" id="A0AAE0S296"/>
<dbReference type="Proteomes" id="UP001195483">
    <property type="component" value="Unassembled WGS sequence"/>
</dbReference>
<name>A0AAE0S296_9BIVA</name>
<reference evidence="2" key="2">
    <citation type="journal article" date="2021" name="Genome Biol. Evol.">
        <title>Developing a high-quality reference genome for a parasitic bivalve with doubly uniparental inheritance (Bivalvia: Unionida).</title>
        <authorList>
            <person name="Smith C.H."/>
        </authorList>
    </citation>
    <scope>NUCLEOTIDE SEQUENCE</scope>
    <source>
        <strain evidence="2">CHS0354</strain>
        <tissue evidence="2">Mantle</tissue>
    </source>
</reference>